<organism evidence="2 3">
    <name type="scientific">Phaeodactylibacter xiamenensis</name>
    <dbReference type="NCBI Taxonomy" id="1524460"/>
    <lineage>
        <taxon>Bacteria</taxon>
        <taxon>Pseudomonadati</taxon>
        <taxon>Bacteroidota</taxon>
        <taxon>Saprospiria</taxon>
        <taxon>Saprospirales</taxon>
        <taxon>Haliscomenobacteraceae</taxon>
        <taxon>Phaeodactylibacter</taxon>
    </lineage>
</organism>
<accession>A0A098SG75</accession>
<dbReference type="InterPro" id="IPR008775">
    <property type="entry name" value="Phytyl_CoA_dOase-like"/>
</dbReference>
<dbReference type="Proteomes" id="UP000029736">
    <property type="component" value="Unassembled WGS sequence"/>
</dbReference>
<evidence type="ECO:0000313" key="2">
    <source>
        <dbReference type="EMBL" id="KGE89817.1"/>
    </source>
</evidence>
<dbReference type="STRING" id="1524460.IX84_00415"/>
<dbReference type="EMBL" id="JPOS01000002">
    <property type="protein sequence ID" value="KGE89817.1"/>
    <property type="molecule type" value="Genomic_DNA"/>
</dbReference>
<gene>
    <name evidence="2" type="ORF">IX84_00415</name>
</gene>
<proteinExistence type="predicted"/>
<dbReference type="PANTHER" id="PTHR20883">
    <property type="entry name" value="PHYTANOYL-COA DIOXYGENASE DOMAIN CONTAINING 1"/>
    <property type="match status" value="1"/>
</dbReference>
<protein>
    <submittedName>
        <fullName evidence="2">Phytanoyl-CoA dioxygenase</fullName>
    </submittedName>
</protein>
<dbReference type="OrthoDB" id="9814777at2"/>
<evidence type="ECO:0000313" key="3">
    <source>
        <dbReference type="Proteomes" id="UP000029736"/>
    </source>
</evidence>
<evidence type="ECO:0000256" key="1">
    <source>
        <dbReference type="ARBA" id="ARBA00001954"/>
    </source>
</evidence>
<dbReference type="SUPFAM" id="SSF51197">
    <property type="entry name" value="Clavaminate synthase-like"/>
    <property type="match status" value="1"/>
</dbReference>
<dbReference type="PANTHER" id="PTHR20883:SF48">
    <property type="entry name" value="ECTOINE DIOXYGENASE"/>
    <property type="match status" value="1"/>
</dbReference>
<dbReference type="AlphaFoldDB" id="A0A098SG75"/>
<dbReference type="RefSeq" id="WP_044215599.1">
    <property type="nucleotide sequence ID" value="NZ_JBKAGJ010000014.1"/>
</dbReference>
<keyword evidence="3" id="KW-1185">Reference proteome</keyword>
<dbReference type="GO" id="GO:0005506">
    <property type="term" value="F:iron ion binding"/>
    <property type="evidence" value="ECO:0007669"/>
    <property type="project" value="UniProtKB-ARBA"/>
</dbReference>
<keyword evidence="2" id="KW-0223">Dioxygenase</keyword>
<comment type="caution">
    <text evidence="2">The sequence shown here is derived from an EMBL/GenBank/DDBJ whole genome shotgun (WGS) entry which is preliminary data.</text>
</comment>
<sequence length="314" mass="36447">MIGWIRQYKWTYALYNYFQQSRLGHLNALYSRYGLDKRYYEPVSSADFDHLPDARKESIEPDIAGLKADALFSILNPATQESLLAYPEEGYAVLKGWLRPDEVGLANAEVQRLLDDQSLRFRYSNKKLMFAIHHSDFLRRIGEHPHLQAILNYLIDGEARLFQSINFVHEGSEQKTHSDSVHMTTYPLGGLLGVWIALEDMTPDNGPLHYYPGSHKLPYLLNDAYGNEGNRWKIGDQPYSAYEQMMEKKVKEWGLEKRIFEAQAGDVLIWHANLLHGGEPHRDKSQPRKSMVLHYFKEGYICYHEVTQRPALMK</sequence>
<keyword evidence="2" id="KW-0560">Oxidoreductase</keyword>
<comment type="cofactor">
    <cofactor evidence="1">
        <name>Fe(2+)</name>
        <dbReference type="ChEBI" id="CHEBI:29033"/>
    </cofactor>
</comment>
<dbReference type="Pfam" id="PF05721">
    <property type="entry name" value="PhyH"/>
    <property type="match status" value="1"/>
</dbReference>
<dbReference type="GO" id="GO:0016706">
    <property type="term" value="F:2-oxoglutarate-dependent dioxygenase activity"/>
    <property type="evidence" value="ECO:0007669"/>
    <property type="project" value="UniProtKB-ARBA"/>
</dbReference>
<dbReference type="Gene3D" id="2.60.120.620">
    <property type="entry name" value="q2cbj1_9rhob like domain"/>
    <property type="match status" value="1"/>
</dbReference>
<name>A0A098SG75_9BACT</name>
<reference evidence="2 3" key="1">
    <citation type="journal article" date="2014" name="Int. J. Syst. Evol. Microbiol.">
        <title>Phaeodactylibacter xiamenensis gen. nov., sp. nov., a member of the family Saprospiraceae isolated from the marine alga Phaeodactylum tricornutum.</title>
        <authorList>
            <person name="Chen Z.Jr."/>
            <person name="Lei X."/>
            <person name="Lai Q."/>
            <person name="Li Y."/>
            <person name="Zhang B."/>
            <person name="Zhang J."/>
            <person name="Zhang H."/>
            <person name="Yang L."/>
            <person name="Zheng W."/>
            <person name="Tian Y."/>
            <person name="Yu Z."/>
            <person name="Xu H.Jr."/>
            <person name="Zheng T."/>
        </authorList>
    </citation>
    <scope>NUCLEOTIDE SEQUENCE [LARGE SCALE GENOMIC DNA]</scope>
    <source>
        <strain evidence="2 3">KD52</strain>
    </source>
</reference>